<evidence type="ECO:0000256" key="1">
    <source>
        <dbReference type="SAM" id="Phobius"/>
    </source>
</evidence>
<feature type="transmembrane region" description="Helical" evidence="1">
    <location>
        <begin position="20"/>
        <end position="40"/>
    </location>
</feature>
<reference evidence="2 3" key="1">
    <citation type="submission" date="2011-12" db="EMBL/GenBank/DDBJ databases">
        <title>Whole genome shotgun sequence of Gordonia effusa NBRC 100432.</title>
        <authorList>
            <person name="Yoshida I."/>
            <person name="Takarada H."/>
            <person name="Hosoyama A."/>
            <person name="Tsuchikane K."/>
            <person name="Katsumata H."/>
            <person name="Yamazaki S."/>
            <person name="Fujita N."/>
        </authorList>
    </citation>
    <scope>NUCLEOTIDE SEQUENCE [LARGE SCALE GENOMIC DNA]</scope>
    <source>
        <strain evidence="2 3">NBRC 100432</strain>
    </source>
</reference>
<keyword evidence="1" id="KW-0812">Transmembrane</keyword>
<proteinExistence type="predicted"/>
<feature type="transmembrane region" description="Helical" evidence="1">
    <location>
        <begin position="78"/>
        <end position="100"/>
    </location>
</feature>
<organism evidence="2 3">
    <name type="scientific">Gordonia effusa NBRC 100432</name>
    <dbReference type="NCBI Taxonomy" id="1077974"/>
    <lineage>
        <taxon>Bacteria</taxon>
        <taxon>Bacillati</taxon>
        <taxon>Actinomycetota</taxon>
        <taxon>Actinomycetes</taxon>
        <taxon>Mycobacteriales</taxon>
        <taxon>Gordoniaceae</taxon>
        <taxon>Gordonia</taxon>
    </lineage>
</organism>
<feature type="transmembrane region" description="Helical" evidence="1">
    <location>
        <begin position="106"/>
        <end position="125"/>
    </location>
</feature>
<sequence>MMTQGLSRSRFSRIVDAALLAFLIIDGFVVGVLSVTLTYLRIGDAAVPVGIAIAMVGNTLLVWLASRFTDSPLRWGPLLAWVVVLLVSGVSGPGGDVLLITNWRAMALLVGGVLGPVVLSWRGLLNTD</sequence>
<keyword evidence="1" id="KW-0472">Membrane</keyword>
<gene>
    <name evidence="2" type="ORF">GOEFS_070_00390</name>
</gene>
<dbReference type="eggNOG" id="ENOG50344NN">
    <property type="taxonomic scope" value="Bacteria"/>
</dbReference>
<feature type="transmembrane region" description="Helical" evidence="1">
    <location>
        <begin position="46"/>
        <end position="66"/>
    </location>
</feature>
<dbReference type="EMBL" id="BAEH01000070">
    <property type="protein sequence ID" value="GAB18955.1"/>
    <property type="molecule type" value="Genomic_DNA"/>
</dbReference>
<dbReference type="STRING" id="1077974.GOEFS_070_00390"/>
<keyword evidence="1" id="KW-1133">Transmembrane helix</keyword>
<evidence type="ECO:0008006" key="4">
    <source>
        <dbReference type="Google" id="ProtNLM"/>
    </source>
</evidence>
<comment type="caution">
    <text evidence="2">The sequence shown here is derived from an EMBL/GenBank/DDBJ whole genome shotgun (WGS) entry which is preliminary data.</text>
</comment>
<accession>H0R1K4</accession>
<protein>
    <recommendedName>
        <fullName evidence="4">Facilitated glucose transporter</fullName>
    </recommendedName>
</protein>
<evidence type="ECO:0000313" key="2">
    <source>
        <dbReference type="EMBL" id="GAB18955.1"/>
    </source>
</evidence>
<evidence type="ECO:0000313" key="3">
    <source>
        <dbReference type="Proteomes" id="UP000035034"/>
    </source>
</evidence>
<keyword evidence="3" id="KW-1185">Reference proteome</keyword>
<dbReference type="AlphaFoldDB" id="H0R1K4"/>
<name>H0R1K4_9ACTN</name>
<dbReference type="Proteomes" id="UP000035034">
    <property type="component" value="Unassembled WGS sequence"/>
</dbReference>